<reference evidence="6 7" key="1">
    <citation type="journal article" date="2006" name="Science">
        <title>Genome of rice cluster I archaea -- the key methane producers in the rice rhizosphere.</title>
        <authorList>
            <person name="Erkel C."/>
            <person name="Kube M."/>
            <person name="Reinhardt R."/>
            <person name="Liesack W."/>
        </authorList>
    </citation>
    <scope>NUCLEOTIDE SEQUENCE [LARGE SCALE GENOMIC DNA]</scope>
    <source>
        <strain evidence="7">DSM 22066 / NBRC 105507 / MRE50</strain>
    </source>
</reference>
<dbReference type="RefSeq" id="WP_012035740.1">
    <property type="nucleotide sequence ID" value="NC_009464.1"/>
</dbReference>
<feature type="transmembrane region" description="Helical" evidence="4">
    <location>
        <begin position="91"/>
        <end position="112"/>
    </location>
</feature>
<organism evidence="6 7">
    <name type="scientific">Methanocella arvoryzae (strain DSM 22066 / NBRC 105507 / MRE50)</name>
    <dbReference type="NCBI Taxonomy" id="351160"/>
    <lineage>
        <taxon>Archaea</taxon>
        <taxon>Methanobacteriati</taxon>
        <taxon>Methanobacteriota</taxon>
        <taxon>Stenosarchaea group</taxon>
        <taxon>Methanomicrobia</taxon>
        <taxon>Methanocellales</taxon>
        <taxon>Methanocellaceae</taxon>
        <taxon>Methanocella</taxon>
    </lineage>
</organism>
<dbReference type="InterPro" id="IPR035896">
    <property type="entry name" value="AN1-like_Znf"/>
</dbReference>
<protein>
    <recommendedName>
        <fullName evidence="5">AN1-type domain-containing protein</fullName>
    </recommendedName>
</protein>
<keyword evidence="4" id="KW-1133">Transmembrane helix</keyword>
<evidence type="ECO:0000256" key="2">
    <source>
        <dbReference type="ARBA" id="ARBA00022771"/>
    </source>
</evidence>
<dbReference type="SUPFAM" id="SSF118310">
    <property type="entry name" value="AN1-like Zinc finger"/>
    <property type="match status" value="1"/>
</dbReference>
<dbReference type="eggNOG" id="arCOG07660">
    <property type="taxonomic scope" value="Archaea"/>
</dbReference>
<dbReference type="GeneID" id="5145801"/>
<dbReference type="AlphaFoldDB" id="Q0W472"/>
<dbReference type="KEGG" id="rci:RCIX1572"/>
<dbReference type="eggNOG" id="arCOG01769">
    <property type="taxonomic scope" value="Archaea"/>
</dbReference>
<keyword evidence="4" id="KW-0472">Membrane</keyword>
<dbReference type="EMBL" id="AM114193">
    <property type="protein sequence ID" value="CAJ36821.1"/>
    <property type="molecule type" value="Genomic_DNA"/>
</dbReference>
<sequence>MGSSKGSDSCHECGSDLLLYKCKYCGMVFCERHRRPQDHKCPGLSSYKQQVEAGTVEKPGMAAASSQAEVPDNQSTSRPAIIRWSFLGIKVLALAIIAMSLLAALILLIGYIDARTTITYVTLPVQNTTGVQVVLANNRSAVDPTYDELVRFLKADDTSSMKYVSPGWTCADFARRLHDNAEAQGIKAGFVGVEFYGDSIDYSIYDDGSGNLLSPPGAPDMGHGLNIFNTVDKGLVYVDASSIYEGSTGDRIAYVVEGREFNEIDLDYAAGTDYSFYSGYRQKYLDYIHELKEYNRLAKNYNQGIAEPGMELNQMALVLKSRSDVLNAKKAEIGPFYYPSGTVKKINVYW</sequence>
<dbReference type="STRING" id="351160.RCIX1572"/>
<dbReference type="GO" id="GO:0008270">
    <property type="term" value="F:zinc ion binding"/>
    <property type="evidence" value="ECO:0007669"/>
    <property type="project" value="UniProtKB-KW"/>
</dbReference>
<dbReference type="InterPro" id="IPR000058">
    <property type="entry name" value="Znf_AN1"/>
</dbReference>
<evidence type="ECO:0000256" key="4">
    <source>
        <dbReference type="SAM" id="Phobius"/>
    </source>
</evidence>
<keyword evidence="4" id="KW-0812">Transmembrane</keyword>
<feature type="domain" description="AN1-type" evidence="5">
    <location>
        <begin position="10"/>
        <end position="46"/>
    </location>
</feature>
<dbReference type="Pfam" id="PF01428">
    <property type="entry name" value="zf-AN1"/>
    <property type="match status" value="1"/>
</dbReference>
<evidence type="ECO:0000313" key="6">
    <source>
        <dbReference type="EMBL" id="CAJ36821.1"/>
    </source>
</evidence>
<name>Q0W472_METAR</name>
<keyword evidence="3" id="KW-0862">Zinc</keyword>
<evidence type="ECO:0000256" key="1">
    <source>
        <dbReference type="ARBA" id="ARBA00022723"/>
    </source>
</evidence>
<gene>
    <name evidence="6" type="ORF">RCIX1572</name>
</gene>
<dbReference type="Gene3D" id="4.10.1110.10">
    <property type="entry name" value="AN1-like Zinc finger"/>
    <property type="match status" value="1"/>
</dbReference>
<dbReference type="OrthoDB" id="137938at2157"/>
<keyword evidence="1" id="KW-0479">Metal-binding</keyword>
<proteinExistence type="predicted"/>
<keyword evidence="7" id="KW-1185">Reference proteome</keyword>
<accession>Q0W472</accession>
<evidence type="ECO:0000259" key="5">
    <source>
        <dbReference type="SMART" id="SM00154"/>
    </source>
</evidence>
<keyword evidence="2" id="KW-0863">Zinc-finger</keyword>
<evidence type="ECO:0000313" key="7">
    <source>
        <dbReference type="Proteomes" id="UP000000663"/>
    </source>
</evidence>
<evidence type="ECO:0000256" key="3">
    <source>
        <dbReference type="ARBA" id="ARBA00022833"/>
    </source>
</evidence>
<dbReference type="Proteomes" id="UP000000663">
    <property type="component" value="Chromosome"/>
</dbReference>
<dbReference type="SMART" id="SM00154">
    <property type="entry name" value="ZnF_AN1"/>
    <property type="match status" value="1"/>
</dbReference>